<protein>
    <submittedName>
        <fullName evidence="2">Uncharacterized protein</fullName>
    </submittedName>
</protein>
<keyword evidence="3" id="KW-1185">Reference proteome</keyword>
<dbReference type="AlphaFoldDB" id="A0A251V146"/>
<dbReference type="Gramene" id="mRNA:HanXRQr2_Chr04g0183391">
    <property type="protein sequence ID" value="mRNA:HanXRQr2_Chr04g0183391"/>
    <property type="gene ID" value="HanXRQr2_Chr04g0183391"/>
</dbReference>
<evidence type="ECO:0000313" key="1">
    <source>
        <dbReference type="EMBL" id="KAF5811613.1"/>
    </source>
</evidence>
<evidence type="ECO:0000313" key="3">
    <source>
        <dbReference type="Proteomes" id="UP000215914"/>
    </source>
</evidence>
<gene>
    <name evidence="2" type="ORF">HannXRQ_Chr04g0121131</name>
    <name evidence="1" type="ORF">HanXRQr2_Chr04g0183391</name>
</gene>
<reference evidence="2" key="2">
    <citation type="submission" date="2017-02" db="EMBL/GenBank/DDBJ databases">
        <title>Sunflower complete genome.</title>
        <authorList>
            <person name="Langlade N."/>
            <person name="Munos S."/>
        </authorList>
    </citation>
    <scope>NUCLEOTIDE SEQUENCE [LARGE SCALE GENOMIC DNA]</scope>
    <source>
        <tissue evidence="2">Leaves</tissue>
    </source>
</reference>
<name>A0A251V146_HELAN</name>
<dbReference type="EMBL" id="MNCJ02000319">
    <property type="protein sequence ID" value="KAF5811613.1"/>
    <property type="molecule type" value="Genomic_DNA"/>
</dbReference>
<dbReference type="EMBL" id="CM007893">
    <property type="protein sequence ID" value="OTG29338.1"/>
    <property type="molecule type" value="Genomic_DNA"/>
</dbReference>
<dbReference type="InParanoid" id="A0A251V146"/>
<dbReference type="Proteomes" id="UP000215914">
    <property type="component" value="Chromosome 4"/>
</dbReference>
<evidence type="ECO:0000313" key="2">
    <source>
        <dbReference type="EMBL" id="OTG29338.1"/>
    </source>
</evidence>
<accession>A0A251V146</accession>
<sequence>MLLLPRFLATLANPIAYCQLRCNVRRLSKAAKEIENQRLWWSCYSTAVIEGWGVMVLIGETGSEKAPSWFNGEVAVIWENDMEFWVYSLGFADH</sequence>
<proteinExistence type="predicted"/>
<organism evidence="2 3">
    <name type="scientific">Helianthus annuus</name>
    <name type="common">Common sunflower</name>
    <dbReference type="NCBI Taxonomy" id="4232"/>
    <lineage>
        <taxon>Eukaryota</taxon>
        <taxon>Viridiplantae</taxon>
        <taxon>Streptophyta</taxon>
        <taxon>Embryophyta</taxon>
        <taxon>Tracheophyta</taxon>
        <taxon>Spermatophyta</taxon>
        <taxon>Magnoliopsida</taxon>
        <taxon>eudicotyledons</taxon>
        <taxon>Gunneridae</taxon>
        <taxon>Pentapetalae</taxon>
        <taxon>asterids</taxon>
        <taxon>campanulids</taxon>
        <taxon>Asterales</taxon>
        <taxon>Asteraceae</taxon>
        <taxon>Asteroideae</taxon>
        <taxon>Heliantheae alliance</taxon>
        <taxon>Heliantheae</taxon>
        <taxon>Helianthus</taxon>
    </lineage>
</organism>
<reference evidence="1" key="3">
    <citation type="submission" date="2020-06" db="EMBL/GenBank/DDBJ databases">
        <title>Helianthus annuus Genome sequencing and assembly Release 2.</title>
        <authorList>
            <person name="Gouzy J."/>
            <person name="Langlade N."/>
            <person name="Munos S."/>
        </authorList>
    </citation>
    <scope>NUCLEOTIDE SEQUENCE</scope>
    <source>
        <tissue evidence="1">Leaves</tissue>
    </source>
</reference>
<reference evidence="1 3" key="1">
    <citation type="journal article" date="2017" name="Nature">
        <title>The sunflower genome provides insights into oil metabolism, flowering and Asterid evolution.</title>
        <authorList>
            <person name="Badouin H."/>
            <person name="Gouzy J."/>
            <person name="Grassa C.J."/>
            <person name="Murat F."/>
            <person name="Staton S.E."/>
            <person name="Cottret L."/>
            <person name="Lelandais-Briere C."/>
            <person name="Owens G.L."/>
            <person name="Carrere S."/>
            <person name="Mayjonade B."/>
            <person name="Legrand L."/>
            <person name="Gill N."/>
            <person name="Kane N.C."/>
            <person name="Bowers J.E."/>
            <person name="Hubner S."/>
            <person name="Bellec A."/>
            <person name="Berard A."/>
            <person name="Berges H."/>
            <person name="Blanchet N."/>
            <person name="Boniface M.C."/>
            <person name="Brunel D."/>
            <person name="Catrice O."/>
            <person name="Chaidir N."/>
            <person name="Claudel C."/>
            <person name="Donnadieu C."/>
            <person name="Faraut T."/>
            <person name="Fievet G."/>
            <person name="Helmstetter N."/>
            <person name="King M."/>
            <person name="Knapp S.J."/>
            <person name="Lai Z."/>
            <person name="Le Paslier M.C."/>
            <person name="Lippi Y."/>
            <person name="Lorenzon L."/>
            <person name="Mandel J.R."/>
            <person name="Marage G."/>
            <person name="Marchand G."/>
            <person name="Marquand E."/>
            <person name="Bret-Mestries E."/>
            <person name="Morien E."/>
            <person name="Nambeesan S."/>
            <person name="Nguyen T."/>
            <person name="Pegot-Espagnet P."/>
            <person name="Pouilly N."/>
            <person name="Raftis F."/>
            <person name="Sallet E."/>
            <person name="Schiex T."/>
            <person name="Thomas J."/>
            <person name="Vandecasteele C."/>
            <person name="Vares D."/>
            <person name="Vear F."/>
            <person name="Vautrin S."/>
            <person name="Crespi M."/>
            <person name="Mangin B."/>
            <person name="Burke J.M."/>
            <person name="Salse J."/>
            <person name="Munos S."/>
            <person name="Vincourt P."/>
            <person name="Rieseberg L.H."/>
            <person name="Langlade N.B."/>
        </authorList>
    </citation>
    <scope>NUCLEOTIDE SEQUENCE [LARGE SCALE GENOMIC DNA]</scope>
    <source>
        <strain evidence="3">cv. SF193</strain>
        <tissue evidence="1">Leaves</tissue>
    </source>
</reference>